<sequence length="51" mass="5864">MAWDGYVEVRGSRYSVPDALCGQTVQIRVILRDDLQVIDAQEQIVRNNLKM</sequence>
<dbReference type="InterPro" id="IPR054353">
    <property type="entry name" value="IstA-like_C"/>
</dbReference>
<dbReference type="PROSITE" id="PS00414">
    <property type="entry name" value="PROFILIN"/>
    <property type="match status" value="1"/>
</dbReference>
<comment type="caution">
    <text evidence="2">The sequence shown here is derived from an EMBL/GenBank/DDBJ whole genome shotgun (WGS) entry which is preliminary data.</text>
</comment>
<dbReference type="InterPro" id="IPR027310">
    <property type="entry name" value="Profilin_CS"/>
</dbReference>
<accession>A0ABT0T295</accession>
<evidence type="ECO:0000259" key="1">
    <source>
        <dbReference type="Pfam" id="PF22483"/>
    </source>
</evidence>
<feature type="domain" description="Transposase for insertion sequence element IS21-like C-terminal" evidence="1">
    <location>
        <begin position="2"/>
        <end position="45"/>
    </location>
</feature>
<protein>
    <recommendedName>
        <fullName evidence="1">Transposase for insertion sequence element IS21-like C-terminal domain-containing protein</fullName>
    </recommendedName>
</protein>
<gene>
    <name evidence="2" type="ORF">M8009_11410</name>
</gene>
<dbReference type="EMBL" id="JAMJPK010000004">
    <property type="protein sequence ID" value="MCL7940897.1"/>
    <property type="molecule type" value="Genomic_DNA"/>
</dbReference>
<name>A0ABT0T295_9GAMM</name>
<evidence type="ECO:0000313" key="2">
    <source>
        <dbReference type="EMBL" id="MCL7940897.1"/>
    </source>
</evidence>
<reference evidence="2" key="1">
    <citation type="submission" date="2022-05" db="EMBL/GenBank/DDBJ databases">
        <title>Halomonas geminus sp. nov. and Halomonas llamarensis sp. nov. isolated from high-altitude salars of the Atacama Desert.</title>
        <authorList>
            <person name="Hintersatz C."/>
            <person name="Rojas L.A."/>
            <person name="Wei T.-S."/>
            <person name="Kutschke S."/>
            <person name="Lehmann F."/>
            <person name="Jain R."/>
            <person name="Pollmann K."/>
        </authorList>
    </citation>
    <scope>NUCLEOTIDE SEQUENCE</scope>
    <source>
        <strain evidence="2">ATCH28</strain>
    </source>
</reference>
<evidence type="ECO:0000313" key="3">
    <source>
        <dbReference type="Proteomes" id="UP001165369"/>
    </source>
</evidence>
<proteinExistence type="predicted"/>
<dbReference type="Proteomes" id="UP001165369">
    <property type="component" value="Unassembled WGS sequence"/>
</dbReference>
<organism evidence="2 3">
    <name type="scientific">Halomonas gemina</name>
    <dbReference type="NCBI Taxonomy" id="2945105"/>
    <lineage>
        <taxon>Bacteria</taxon>
        <taxon>Pseudomonadati</taxon>
        <taxon>Pseudomonadota</taxon>
        <taxon>Gammaproteobacteria</taxon>
        <taxon>Oceanospirillales</taxon>
        <taxon>Halomonadaceae</taxon>
        <taxon>Halomonas</taxon>
    </lineage>
</organism>
<dbReference type="Pfam" id="PF22483">
    <property type="entry name" value="Mu-transpos_C_2"/>
    <property type="match status" value="1"/>
</dbReference>
<keyword evidence="3" id="KW-1185">Reference proteome</keyword>